<comment type="caution">
    <text evidence="16">The sequence shown here is derived from an EMBL/GenBank/DDBJ whole genome shotgun (WGS) entry which is preliminary data.</text>
</comment>
<dbReference type="FunFam" id="2.40.30.10:FF:000026">
    <property type="entry name" value="Eukaryotic translation initiation factor 5B"/>
    <property type="match status" value="1"/>
</dbReference>
<dbReference type="CDD" id="cd01887">
    <property type="entry name" value="IF2_eIF5B"/>
    <property type="match status" value="1"/>
</dbReference>
<dbReference type="FunFam" id="3.40.50.300:FF:000112">
    <property type="entry name" value="Eukaryotic translation initiation factor 5B"/>
    <property type="match status" value="1"/>
</dbReference>
<feature type="compositionally biased region" description="Low complexity" evidence="14">
    <location>
        <begin position="1513"/>
        <end position="1523"/>
    </location>
</feature>
<sequence>MAFQSSVLRDGEWVTQTVNFQDALNASSTTPKAASDPSLKAPECGILSRTVVESPVVHWILPVCLRSRSHNDIAFIGDRFVQISELRDDGQVHEVIRKADFGTRIRNAIVLGGPPKGDIPDAAAASTKTEGADVPMKDVAEASEAKEAKEASEASEGEEGKVAKGAKGAKEAKEAKEKRALPPQLLVLMLETGDAVFLFIQELFDGTLRFETTTFESPRNLQFLGYHLSIDPSSRYMSAGSAEGGFIVYELESLSHMKSQYEDGGSLKPVKSTRVRITQGVIHKMEFLYPRPEDDYHIILLLIIVRREVSKQAHVSRMVVYDWELGDELTAVFRSEKGTPLPKEHRMPLMIIPLKVNTAFLAVSEHSIGIVKNAFTGQTSFDTLETHSPQQTKLHHGAAEPLWTTWARPFRINIYLEKMDVIYLAREDGVIAHIEIDSRDLVPTVMTLGTISTNITTAFTTAYDVFSDVLITGGDSGPGGIWKVLIPRKDPQQVSIIPNWSPVVDLVTTDTNISWRSNSRRKDLSTKRKVSSNSRPKSDRIFCTSGRGPRSSLTELRWGIQARIGLEFDHDQHVRQSWMFPVEAQGERGFYVILSLPHSTDVLHFPADLSNANALSPEACPFDTSSRTISACQTEQTVIIQKSSSRYNHGEVCGNPLLLAEHACCTDDIVVISSNGASASQLDVLLVDQMNLKHSTSINAKGEITCIGLFKTSAQTYIIAGSVTEGLPLLTIYSLAGLEISSNAPQPDLVTPDQKGHSHMEAYTSVLAIHDTAEKVILVLGTRSGHLVTILIPGEDIAHYSLSIEQIGISPTNVFPASSLFDGKQAFFTCCDNSLSIMTDFSPKGSRFKTKTRIWATDSNEPSMSSPPVHAAFGLQGSLSGYERHMSLMLLSGTRVLLVDIWPHVGPVPRNILLGGTPMRVIYSQTWKVLVVAHLKDDRPTLSFIDPESGANVATAANKDKQPSDFISGLGHLGDRIFGLYEWTYVKDGKHFPFIIVTTQHGRLMIVSVTAVKPESDDCPTRKLQFWTRYKKKGFAEPIYTVVGDDVGLLFCVGKVLHWEVLDLAEKKLKPMKQFRLDSPATTLRVEGTKVCVLTAQHSLQVIDLNVESESSDPSIIHSDRVTRFTGHVIEMGDSEEEPGKWPVSLISTAQAGFAGVWIPWSQRHKEFEVVVAGLLPTSIRRFRKGHTRPFWSAVDRQKRYNTLFSTADQADILGVSIDGSLHQFSLIGLDLWRFLRLIQNLAYQDKEICPFVRNSYSSGASDLGMDLDPELEPRRAREMMHIDGDLLQRCLDMSALEKLVLIGDGIDLFCEYLDGIDDGIYTEGFRETGSQGRKKYIELGYEILEYAELGESIAPPANANGTDGDANPNDDDDDGGAGGLMATLRKNKEKRKKKGIVEPEPEPESEAPAAQEPPAQAPVEANIDDEFALPEKKGKGGKQNKQAAKKPEPSAAAAADDAADGGRILTKAEKEKLKKEREKQRKKEQAAAKKKGGAAPKAAPEVEEKQEIAPVEAAPAPEPAAGGKKKKLPAHLALLQKQQEELKRQREEAAKAEAEAKAQAEEDERLAAEEEKRREEAKAIKKQKERERIEQLKKEGKYLTKAQKEEKARNERKLQQMLAAGIQVGPAGEPSEKKSKPADNRRKKGRAQQKVYLVIKDIERSGFANPRQIDEEKALAEAAERARQEAEKALKEAEEKAAREKAEAEAKAAAEKKGAESDVEDDWEAAAASDDDVKDSWDADSDDEAEKANGTSEAKAEEESGDESEEESSDDEAATAAQLAEEKRKREAAERREKAHQAALAARSKDNLRSPICCILGHVDTGKTKLLDKVRQTNVQEGEAGGITQQIGATYFPVEAIRQKTAVVNPDGKFEFKVPGLLIIDTPGHESFSNLRSRGSSLCNIAILVVDIMHGLEPQTLESMRMLRERKTPFIVALNKIDRLYGWKQVANNGFQDSLALQSKAVRNEFETRLEKTKIAFAEQGFNSELFYENKSMSKYVSLVPTSAHTGEGVPDMLKLIVQLTQERMVGSLMYLSEVQATVLEVKAIEGFGMTIDVVLSNGILREGDRIVLCGTEGAIKTNIRALLTPAPMKELRLKSAYVHNKEVKAALGVKISAPGLEGAIAGSRLMVVGPDDDEDDIEDEVESDLAVLFNRVEKTGRGVSVQASTLGSLEALLDFLKDCKIPVANVGIGPVYKRDVLQCGVMLEKAPEYAIMLCFDVKVDKEAQQYAEDNGIKIFTADIIYHLFDAFTKHMDEQLEKKKEESKMLAVFPCVLKPVKVFNKNDPIVIGVDVTEGQLRINCPVAAVRNNPTTGAKEIVKLGRVTSIEREHKQIPVCKRKEPSVAIKIEMVGNQPMYGRHLEEDETLYSLISRASIDTLKEYYRKEVSNDEWQLIIKLKPLFDIS</sequence>
<dbReference type="PANTHER" id="PTHR43381">
    <property type="entry name" value="TRANSLATION INITIATION FACTOR IF-2-RELATED"/>
    <property type="match status" value="1"/>
</dbReference>
<accession>A0A9Q9UDG3</accession>
<dbReference type="FunFam" id="2.40.30.10:FF:000013">
    <property type="entry name" value="eukaryotic translation initiation factor 5B"/>
    <property type="match status" value="1"/>
</dbReference>
<dbReference type="NCBIfam" id="NF003078">
    <property type="entry name" value="PRK04004.1"/>
    <property type="match status" value="1"/>
</dbReference>
<dbReference type="Pfam" id="PF00009">
    <property type="entry name" value="GTP_EFTU"/>
    <property type="match status" value="1"/>
</dbReference>
<dbReference type="InterPro" id="IPR005225">
    <property type="entry name" value="Small_GTP-bd"/>
</dbReference>
<dbReference type="InterPro" id="IPR018846">
    <property type="entry name" value="Beta-prop_RSE1/DDB1/CPSF1_1st"/>
</dbReference>
<dbReference type="GO" id="GO:0046872">
    <property type="term" value="F:metal ion binding"/>
    <property type="evidence" value="ECO:0007669"/>
    <property type="project" value="UniProtKB-KW"/>
</dbReference>
<dbReference type="CDD" id="cd03703">
    <property type="entry name" value="aeIF5B_II"/>
    <property type="match status" value="1"/>
</dbReference>
<feature type="region of interest" description="Disordered" evidence="14">
    <location>
        <begin position="142"/>
        <end position="175"/>
    </location>
</feature>
<keyword evidence="10" id="KW-0648">Protein biosynthesis</keyword>
<dbReference type="Gene3D" id="3.40.50.10050">
    <property type="entry name" value="Translation initiation factor IF- 2, domain 3"/>
    <property type="match status" value="1"/>
</dbReference>
<keyword evidence="11" id="KW-0342">GTP-binding</keyword>
<dbReference type="Pfam" id="PF14578">
    <property type="entry name" value="GTP_EFTU_D4"/>
    <property type="match status" value="1"/>
</dbReference>
<evidence type="ECO:0000256" key="2">
    <source>
        <dbReference type="ARBA" id="ARBA00007733"/>
    </source>
</evidence>
<dbReference type="GO" id="GO:0003743">
    <property type="term" value="F:translation initiation factor activity"/>
    <property type="evidence" value="ECO:0007669"/>
    <property type="project" value="UniProtKB-KW"/>
</dbReference>
<keyword evidence="7" id="KW-0479">Metal-binding</keyword>
<evidence type="ECO:0000313" key="17">
    <source>
        <dbReference type="Proteomes" id="UP000760494"/>
    </source>
</evidence>
<dbReference type="Proteomes" id="UP000760494">
    <property type="component" value="Unassembled WGS sequence"/>
</dbReference>
<dbReference type="InterPro" id="IPR029459">
    <property type="entry name" value="EFTU-type"/>
</dbReference>
<comment type="catalytic activity">
    <reaction evidence="13">
        <text>GTP + H2O = GDP + phosphate + H(+)</text>
        <dbReference type="Rhea" id="RHEA:19669"/>
        <dbReference type="ChEBI" id="CHEBI:15377"/>
        <dbReference type="ChEBI" id="CHEBI:15378"/>
        <dbReference type="ChEBI" id="CHEBI:37565"/>
        <dbReference type="ChEBI" id="CHEBI:43474"/>
        <dbReference type="ChEBI" id="CHEBI:58189"/>
        <dbReference type="EC" id="3.6.5.3"/>
    </reaction>
</comment>
<organism evidence="16 17">
    <name type="scientific">Fusarium fujikuroi</name>
    <name type="common">Bakanae and foot rot disease fungus</name>
    <name type="synonym">Gibberella fujikuroi</name>
    <dbReference type="NCBI Taxonomy" id="5127"/>
    <lineage>
        <taxon>Eukaryota</taxon>
        <taxon>Fungi</taxon>
        <taxon>Dikarya</taxon>
        <taxon>Ascomycota</taxon>
        <taxon>Pezizomycotina</taxon>
        <taxon>Sordariomycetes</taxon>
        <taxon>Hypocreomycetidae</taxon>
        <taxon>Hypocreales</taxon>
        <taxon>Nectriaceae</taxon>
        <taxon>Fusarium</taxon>
        <taxon>Fusarium fujikuroi species complex</taxon>
    </lineage>
</organism>
<dbReference type="Pfam" id="PF11987">
    <property type="entry name" value="IF-2"/>
    <property type="match status" value="1"/>
</dbReference>
<evidence type="ECO:0000256" key="4">
    <source>
        <dbReference type="ARBA" id="ARBA00013824"/>
    </source>
</evidence>
<evidence type="ECO:0000256" key="11">
    <source>
        <dbReference type="ARBA" id="ARBA00023134"/>
    </source>
</evidence>
<keyword evidence="5" id="KW-0963">Cytoplasm</keyword>
<evidence type="ECO:0000256" key="13">
    <source>
        <dbReference type="ARBA" id="ARBA00048107"/>
    </source>
</evidence>
<dbReference type="EMBL" id="CABFJX010000375">
    <property type="protein sequence ID" value="VTT74917.1"/>
    <property type="molecule type" value="Genomic_DNA"/>
</dbReference>
<feature type="compositionally biased region" description="Basic and acidic residues" evidence="14">
    <location>
        <begin position="1539"/>
        <end position="1615"/>
    </location>
</feature>
<feature type="compositionally biased region" description="Low complexity" evidence="14">
    <location>
        <begin position="1358"/>
        <end position="1368"/>
    </location>
</feature>
<evidence type="ECO:0000256" key="14">
    <source>
        <dbReference type="SAM" id="MobiDB-lite"/>
    </source>
</evidence>
<protein>
    <recommendedName>
        <fullName evidence="4">Eukaryotic translation initiation factor 5B</fullName>
        <ecNumber evidence="3">3.6.5.3</ecNumber>
    </recommendedName>
    <alternativeName>
        <fullName evidence="12">Translation initiation factor IF-2</fullName>
    </alternativeName>
</protein>
<dbReference type="Gene3D" id="2.130.10.10">
    <property type="entry name" value="YVTN repeat-like/Quinoprotein amine dehydrogenase"/>
    <property type="match status" value="1"/>
</dbReference>
<dbReference type="Gene3D" id="3.40.50.300">
    <property type="entry name" value="P-loop containing nucleotide triphosphate hydrolases"/>
    <property type="match status" value="1"/>
</dbReference>
<comment type="similarity">
    <text evidence="2">Belongs to the TRAFAC class translation factor GTPase superfamily. Classic translation factor GTPase family. IF-2 subfamily.</text>
</comment>
<gene>
    <name evidence="16" type="ORF">C2S_9635</name>
</gene>
<evidence type="ECO:0000256" key="3">
    <source>
        <dbReference type="ARBA" id="ARBA00011986"/>
    </source>
</evidence>
<dbReference type="PROSITE" id="PS51722">
    <property type="entry name" value="G_TR_2"/>
    <property type="match status" value="1"/>
</dbReference>
<feature type="compositionally biased region" description="Basic residues" evidence="14">
    <location>
        <begin position="1386"/>
        <end position="1395"/>
    </location>
</feature>
<dbReference type="InterPro" id="IPR036925">
    <property type="entry name" value="TIF_IF2_dom3_sf"/>
</dbReference>
<dbReference type="SUPFAM" id="SSF52156">
    <property type="entry name" value="Initiation factor IF2/eIF5b, domain 3"/>
    <property type="match status" value="1"/>
</dbReference>
<dbReference type="SUPFAM" id="SSF50447">
    <property type="entry name" value="Translation proteins"/>
    <property type="match status" value="1"/>
</dbReference>
<feature type="compositionally biased region" description="Basic and acidic residues" evidence="14">
    <location>
        <begin position="1669"/>
        <end position="1717"/>
    </location>
</feature>
<proteinExistence type="inferred from homology"/>
<feature type="compositionally biased region" description="Acidic residues" evidence="14">
    <location>
        <begin position="1760"/>
        <end position="1774"/>
    </location>
</feature>
<keyword evidence="8" id="KW-0547">Nucleotide-binding</keyword>
<evidence type="ECO:0000256" key="6">
    <source>
        <dbReference type="ARBA" id="ARBA00022540"/>
    </source>
</evidence>
<evidence type="ECO:0000256" key="7">
    <source>
        <dbReference type="ARBA" id="ARBA00022723"/>
    </source>
</evidence>
<dbReference type="GO" id="GO:0003924">
    <property type="term" value="F:GTPase activity"/>
    <property type="evidence" value="ECO:0007669"/>
    <property type="project" value="InterPro"/>
</dbReference>
<dbReference type="InterPro" id="IPR015760">
    <property type="entry name" value="TIF_IF2"/>
</dbReference>
<dbReference type="InterPro" id="IPR015943">
    <property type="entry name" value="WD40/YVTN_repeat-like_dom_sf"/>
</dbReference>
<feature type="compositionally biased region" description="Basic and acidic residues" evidence="14">
    <location>
        <begin position="1467"/>
        <end position="1488"/>
    </location>
</feature>
<dbReference type="Pfam" id="PF10433">
    <property type="entry name" value="Beta-prop_RSE1_1st"/>
    <property type="match status" value="1"/>
</dbReference>
<feature type="domain" description="Tr-type G" evidence="15">
    <location>
        <begin position="1809"/>
        <end position="2027"/>
    </location>
</feature>
<evidence type="ECO:0000259" key="15">
    <source>
        <dbReference type="PROSITE" id="PS51722"/>
    </source>
</evidence>
<feature type="region of interest" description="Disordered" evidence="14">
    <location>
        <begin position="518"/>
        <end position="546"/>
    </location>
</feature>
<dbReference type="NCBIfam" id="TIGR00231">
    <property type="entry name" value="small_GTP"/>
    <property type="match status" value="1"/>
</dbReference>
<keyword evidence="6" id="KW-0396">Initiation factor</keyword>
<name>A0A9Q9UDG3_FUSFU</name>
<dbReference type="PANTHER" id="PTHR43381:SF4">
    <property type="entry name" value="EUKARYOTIC TRANSLATION INITIATION FACTOR 5B"/>
    <property type="match status" value="1"/>
</dbReference>
<feature type="compositionally biased region" description="Acidic residues" evidence="14">
    <location>
        <begin position="1718"/>
        <end position="1746"/>
    </location>
</feature>
<evidence type="ECO:0000313" key="16">
    <source>
        <dbReference type="EMBL" id="VTT74917.1"/>
    </source>
</evidence>
<dbReference type="InterPro" id="IPR023115">
    <property type="entry name" value="TIF_IF2_dom3"/>
</dbReference>
<dbReference type="PRINTS" id="PR00315">
    <property type="entry name" value="ELONGATNFCT"/>
</dbReference>
<comment type="subcellular location">
    <subcellularLocation>
        <location evidence="1">Cytoplasm</location>
    </subcellularLocation>
</comment>
<dbReference type="InterPro" id="IPR027417">
    <property type="entry name" value="P-loop_NTPase"/>
</dbReference>
<feature type="region of interest" description="Disordered" evidence="14">
    <location>
        <begin position="1663"/>
        <end position="1803"/>
    </location>
</feature>
<dbReference type="GO" id="GO:0005525">
    <property type="term" value="F:GTP binding"/>
    <property type="evidence" value="ECO:0007669"/>
    <property type="project" value="UniProtKB-KW"/>
</dbReference>
<feature type="compositionally biased region" description="Basic and acidic residues" evidence="14">
    <location>
        <begin position="1781"/>
        <end position="1797"/>
    </location>
</feature>
<keyword evidence="9" id="KW-0378">Hydrolase</keyword>
<feature type="region of interest" description="Disordered" evidence="14">
    <location>
        <begin position="1355"/>
        <end position="1650"/>
    </location>
</feature>
<evidence type="ECO:0000256" key="12">
    <source>
        <dbReference type="ARBA" id="ARBA00032478"/>
    </source>
</evidence>
<evidence type="ECO:0000256" key="10">
    <source>
        <dbReference type="ARBA" id="ARBA00022917"/>
    </source>
</evidence>
<dbReference type="InterPro" id="IPR009000">
    <property type="entry name" value="Transl_B-barrel_sf"/>
</dbReference>
<evidence type="ECO:0000256" key="1">
    <source>
        <dbReference type="ARBA" id="ARBA00004496"/>
    </source>
</evidence>
<feature type="compositionally biased region" description="Low complexity" evidence="14">
    <location>
        <begin position="1407"/>
        <end position="1422"/>
    </location>
</feature>
<reference evidence="16" key="1">
    <citation type="submission" date="2019-05" db="EMBL/GenBank/DDBJ databases">
        <authorList>
            <person name="Piombo E."/>
        </authorList>
    </citation>
    <scope>NUCLEOTIDE SEQUENCE</scope>
    <source>
        <strain evidence="16">C2S</strain>
    </source>
</reference>
<evidence type="ECO:0000256" key="8">
    <source>
        <dbReference type="ARBA" id="ARBA00022741"/>
    </source>
</evidence>
<dbReference type="EC" id="3.6.5.3" evidence="3"/>
<feature type="compositionally biased region" description="Basic and acidic residues" evidence="14">
    <location>
        <begin position="1631"/>
        <end position="1641"/>
    </location>
</feature>
<dbReference type="Gene3D" id="2.40.30.10">
    <property type="entry name" value="Translation factors"/>
    <property type="match status" value="2"/>
</dbReference>
<dbReference type="SUPFAM" id="SSF52540">
    <property type="entry name" value="P-loop containing nucleoside triphosphate hydrolases"/>
    <property type="match status" value="1"/>
</dbReference>
<dbReference type="GO" id="GO:0005739">
    <property type="term" value="C:mitochondrion"/>
    <property type="evidence" value="ECO:0007669"/>
    <property type="project" value="TreeGrafter"/>
</dbReference>
<dbReference type="InterPro" id="IPR000795">
    <property type="entry name" value="T_Tr_GTP-bd_dom"/>
</dbReference>
<dbReference type="FunFam" id="3.40.50.10050:FF:000002">
    <property type="entry name" value="Eukaryotic translation initiation factor 5B"/>
    <property type="match status" value="1"/>
</dbReference>
<evidence type="ECO:0000256" key="9">
    <source>
        <dbReference type="ARBA" id="ARBA00022801"/>
    </source>
</evidence>
<evidence type="ECO:0000256" key="5">
    <source>
        <dbReference type="ARBA" id="ARBA00022490"/>
    </source>
</evidence>